<dbReference type="EMBL" id="LAJE02000063">
    <property type="protein sequence ID" value="OEO32646.1"/>
    <property type="molecule type" value="Genomic_DNA"/>
</dbReference>
<dbReference type="OrthoDB" id="9807542at2"/>
<dbReference type="PIRSF" id="PIRSF021320">
    <property type="entry name" value="DUF984"/>
    <property type="match status" value="1"/>
</dbReference>
<accession>A0A1E5XVN1</accession>
<protein>
    <submittedName>
        <fullName evidence="2">ASCH domain-containing protein</fullName>
    </submittedName>
</protein>
<keyword evidence="3" id="KW-1185">Reference proteome</keyword>
<name>A0A1E5XVN1_9HYPH</name>
<dbReference type="Pfam" id="PF04266">
    <property type="entry name" value="ASCH"/>
    <property type="match status" value="1"/>
</dbReference>
<evidence type="ECO:0000313" key="3">
    <source>
        <dbReference type="Proteomes" id="UP000095463"/>
    </source>
</evidence>
<comment type="caution">
    <text evidence="2">The sequence shown here is derived from an EMBL/GenBank/DDBJ whole genome shotgun (WGS) entry which is preliminary data.</text>
</comment>
<feature type="domain" description="ASCH" evidence="1">
    <location>
        <begin position="15"/>
        <end position="131"/>
    </location>
</feature>
<reference evidence="2 3" key="1">
    <citation type="journal article" date="2015" name="Genome Announc.">
        <title>Genome Assemblies of Three Soil-Associated Devosia species: D. insulae, D. limi, and D. soli.</title>
        <authorList>
            <person name="Hassan Y.I."/>
            <person name="Lepp D."/>
            <person name="Zhou T."/>
        </authorList>
    </citation>
    <scope>NUCLEOTIDE SEQUENCE [LARGE SCALE GENOMIC DNA]</scope>
    <source>
        <strain evidence="2 3">DS-56</strain>
    </source>
</reference>
<dbReference type="SMART" id="SM01022">
    <property type="entry name" value="ASCH"/>
    <property type="match status" value="1"/>
</dbReference>
<dbReference type="PANTHER" id="PTHR39203:SF1">
    <property type="entry name" value="CYTOPLASMIC PROTEIN"/>
    <property type="match status" value="1"/>
</dbReference>
<sequence>MPVVVPSSYTDAVRFSFGDSPELADELLALVLAGAKTATCGAVRDYGPGKEAMPEVGRRDVVLDGAGKPAAVIETVSLDVRRFADVPEAFALCEGEGDFAAWRAGHVAYFERNGGWSEDLELVCERFKLVEVLPR</sequence>
<dbReference type="Proteomes" id="UP000095463">
    <property type="component" value="Unassembled WGS sequence"/>
</dbReference>
<dbReference type="RefSeq" id="WP_069908213.1">
    <property type="nucleotide sequence ID" value="NZ_LAJE02000063.1"/>
</dbReference>
<organism evidence="2 3">
    <name type="scientific">Devosia insulae DS-56</name>
    <dbReference type="NCBI Taxonomy" id="1116389"/>
    <lineage>
        <taxon>Bacteria</taxon>
        <taxon>Pseudomonadati</taxon>
        <taxon>Pseudomonadota</taxon>
        <taxon>Alphaproteobacteria</taxon>
        <taxon>Hyphomicrobiales</taxon>
        <taxon>Devosiaceae</taxon>
        <taxon>Devosia</taxon>
    </lineage>
</organism>
<dbReference type="InterPro" id="IPR015947">
    <property type="entry name" value="PUA-like_sf"/>
</dbReference>
<dbReference type="InterPro" id="IPR009326">
    <property type="entry name" value="DUF984"/>
</dbReference>
<dbReference type="Gene3D" id="3.10.400.10">
    <property type="entry name" value="Sulfate adenylyltransferase"/>
    <property type="match status" value="1"/>
</dbReference>
<proteinExistence type="predicted"/>
<dbReference type="InterPro" id="IPR007374">
    <property type="entry name" value="ASCH_domain"/>
</dbReference>
<gene>
    <name evidence="2" type="ORF">VW23_010555</name>
</gene>
<dbReference type="PANTHER" id="PTHR39203">
    <property type="entry name" value="CYTOPLASMIC PROTEIN-RELATED"/>
    <property type="match status" value="1"/>
</dbReference>
<evidence type="ECO:0000313" key="2">
    <source>
        <dbReference type="EMBL" id="OEO32646.1"/>
    </source>
</evidence>
<dbReference type="CDD" id="cd06553">
    <property type="entry name" value="ASCH_Ef3133_like"/>
    <property type="match status" value="1"/>
</dbReference>
<evidence type="ECO:0000259" key="1">
    <source>
        <dbReference type="SMART" id="SM01022"/>
    </source>
</evidence>
<dbReference type="AlphaFoldDB" id="A0A1E5XVN1"/>
<dbReference type="SUPFAM" id="SSF88697">
    <property type="entry name" value="PUA domain-like"/>
    <property type="match status" value="1"/>
</dbReference>